<dbReference type="PANTHER" id="PTHR36985:SF1">
    <property type="entry name" value="TRANSLOCATION AND ASSEMBLY MODULE SUBUNIT TAMB"/>
    <property type="match status" value="1"/>
</dbReference>
<comment type="subcellular location">
    <subcellularLocation>
        <location evidence="1">Membrane</location>
        <topology evidence="1">Single-pass membrane protein</topology>
    </subcellularLocation>
</comment>
<evidence type="ECO:0000259" key="6">
    <source>
        <dbReference type="Pfam" id="PF04357"/>
    </source>
</evidence>
<accession>A0A7W9B5L0</accession>
<dbReference type="Pfam" id="PF04357">
    <property type="entry name" value="TamB"/>
    <property type="match status" value="1"/>
</dbReference>
<evidence type="ECO:0000256" key="5">
    <source>
        <dbReference type="SAM" id="Phobius"/>
    </source>
</evidence>
<dbReference type="PANTHER" id="PTHR36985">
    <property type="entry name" value="TRANSLOCATION AND ASSEMBLY MODULE SUBUNIT TAMB"/>
    <property type="match status" value="1"/>
</dbReference>
<dbReference type="GO" id="GO:0005886">
    <property type="term" value="C:plasma membrane"/>
    <property type="evidence" value="ECO:0007669"/>
    <property type="project" value="InterPro"/>
</dbReference>
<proteinExistence type="predicted"/>
<organism evidence="7 8">
    <name type="scientific">Sphingopyxis panaciterrulae</name>
    <dbReference type="NCBI Taxonomy" id="462372"/>
    <lineage>
        <taxon>Bacteria</taxon>
        <taxon>Pseudomonadati</taxon>
        <taxon>Pseudomonadota</taxon>
        <taxon>Alphaproteobacteria</taxon>
        <taxon>Sphingomonadales</taxon>
        <taxon>Sphingomonadaceae</taxon>
        <taxon>Sphingopyxis</taxon>
    </lineage>
</organism>
<keyword evidence="8" id="KW-1185">Reference proteome</keyword>
<dbReference type="EMBL" id="JACIJH010000005">
    <property type="protein sequence ID" value="MBB5706667.1"/>
    <property type="molecule type" value="Genomic_DNA"/>
</dbReference>
<reference evidence="7 8" key="1">
    <citation type="submission" date="2020-08" db="EMBL/GenBank/DDBJ databases">
        <title>Genomic Encyclopedia of Type Strains, Phase IV (KMG-IV): sequencing the most valuable type-strain genomes for metagenomic binning, comparative biology and taxonomic classification.</title>
        <authorList>
            <person name="Goeker M."/>
        </authorList>
    </citation>
    <scope>NUCLEOTIDE SEQUENCE [LARGE SCALE GENOMIC DNA]</scope>
    <source>
        <strain evidence="7 8">DSM 27163</strain>
    </source>
</reference>
<feature type="domain" description="Translocation and assembly module TamB C-terminal" evidence="6">
    <location>
        <begin position="1058"/>
        <end position="1410"/>
    </location>
</feature>
<gene>
    <name evidence="7" type="ORF">FHR21_002024</name>
</gene>
<evidence type="ECO:0000256" key="2">
    <source>
        <dbReference type="ARBA" id="ARBA00022692"/>
    </source>
</evidence>
<keyword evidence="4 5" id="KW-0472">Membrane</keyword>
<protein>
    <submittedName>
        <fullName evidence="7">Translocation and assembly module TamB</fullName>
    </submittedName>
</protein>
<evidence type="ECO:0000256" key="4">
    <source>
        <dbReference type="ARBA" id="ARBA00023136"/>
    </source>
</evidence>
<comment type="caution">
    <text evidence="7">The sequence shown here is derived from an EMBL/GenBank/DDBJ whole genome shotgun (WGS) entry which is preliminary data.</text>
</comment>
<keyword evidence="2 5" id="KW-0812">Transmembrane</keyword>
<evidence type="ECO:0000256" key="3">
    <source>
        <dbReference type="ARBA" id="ARBA00022989"/>
    </source>
</evidence>
<dbReference type="RefSeq" id="WP_184097777.1">
    <property type="nucleotide sequence ID" value="NZ_JACIJH010000005.1"/>
</dbReference>
<dbReference type="Proteomes" id="UP000537161">
    <property type="component" value="Unassembled WGS sequence"/>
</dbReference>
<evidence type="ECO:0000313" key="7">
    <source>
        <dbReference type="EMBL" id="MBB5706667.1"/>
    </source>
</evidence>
<sequence>MAGDTPFDAEGEAVAAPNPWPRRLARWIGIALLGLVALVALFLIGLNSDAGRRFVVTQIEKYEFENGMKIGIGRLDGSLYGKMIVRDFSLADPKGRFLTSPELRIDWRPFAFLSNHVDVRSATAQRINVLRLPEFKPVPDTGEPLLPDIDIDVAKLQVDRIVFAPAVAGERQEARLSGKIAIADRRAQVSADAATIGADAKGDTLKLLLDAVPERNRLAMTLDLKAPQDGVLAAMGGFTEPLAAKLDGRGDWTKWDGRLTADLGAQPLARVTLAARDGTFTAKGTTQASRLFGGSTASLLGPQTDLDLTARLAERKADLDGRVSSDAFRLGISGGLDLGESRYDGLQLAFVLLRPGAIAPAVRGNGVRASARLDGAFAMPTVDYRADAKTLAFNDIVVETLSLAGKARVDADQILVPVAGRAARIRGLDTVAGGTLTAVRLDGDLAYADGRILSDNLRLRSPRIDAKAIIVADLNKGFYTGAIDGRVNNYRIESVGLFNIDTNMDLKTAPRGGFEIAGNVRARSTQLFNTGVRDLLGGNAVTTAAIRYGTDGIVRFSQLRLTAPRLRVTSGQGSYSPDGRIQLAARATSQDYGPLGVEVAGTISDPRAILRAERPGLGIGLVNLEARLTGAPNGYRLAATGGTDYGPLSADVVLLTAAGPLTIDVERADLSGIGMKGRLVQSEAGPFVGRLDAAGQGLGGLIRLSADGAYQAAAINIRANNVSLPGAAGLNVGSAVVDADVTLYEQPRVVADIQLAQTHVRSVDIAVGRVKIDYRNGSGQAQALVEGTSGVPFRVAVNAQLQPDLWRAAVQGRATGISFKTEAPARIVPGADGYELLPTTVDLGRGSSARLAGKFGDGIILQSRLERVNMALLNAVYPDMGLGGRATGSLDFEQTSADAFPRADARLTINNFTRTTAALVSEPVDINVAGKLLPDGGEVRAVMRERGSVIGRLQASLRPVGPGAGSWTERLQAAPLSGGIRYNGPAETLFSFAGMPDQRVGGPVAVAADFSCRVFDPCLDGVIRGRGMTYENQTYGTRLTDMVVDGRFTGNRLEIDKLTATAGDGSLQASGYVSLAAADGYPMNISAKLDNARLARSDNIGARATGTLKLEKVAGQAALLSGDLRLPETRYRIVREGAAEVPVLRGVRRKPPAGRPRISGDGFAAARGTLFDLLRLDVHLRAGDQIYVTGMGLESEWQADITLGGTTSAPRVTGEIDLVRGTLGFAGRSFDLEEGKVTFPTGDAYDPSIQLLATDTIETVTVNVNVSGRAMNPQVTFSSVPGLPQDEIVSRILFGDSITSLSPLQAVQLASSLNALRGGGGGGLSPLGTLQSATGIDRLRILGPDDTQGRGTALAAGQYISDDIYIEVITDARGYTATQLEISLTRALSILSQAGGSGQSNLSVRYRKDY</sequence>
<dbReference type="InterPro" id="IPR007452">
    <property type="entry name" value="TamB_C"/>
</dbReference>
<keyword evidence="3 5" id="KW-1133">Transmembrane helix</keyword>
<dbReference type="GO" id="GO:0009306">
    <property type="term" value="P:protein secretion"/>
    <property type="evidence" value="ECO:0007669"/>
    <property type="project" value="InterPro"/>
</dbReference>
<evidence type="ECO:0000256" key="1">
    <source>
        <dbReference type="ARBA" id="ARBA00004167"/>
    </source>
</evidence>
<evidence type="ECO:0000313" key="8">
    <source>
        <dbReference type="Proteomes" id="UP000537161"/>
    </source>
</evidence>
<name>A0A7W9B5L0_9SPHN</name>
<feature type="transmembrane region" description="Helical" evidence="5">
    <location>
        <begin position="27"/>
        <end position="46"/>
    </location>
</feature>